<dbReference type="STRING" id="53326.A0A016VG08"/>
<dbReference type="EMBL" id="JARK01001347">
    <property type="protein sequence ID" value="EYC25683.1"/>
    <property type="molecule type" value="Genomic_DNA"/>
</dbReference>
<keyword evidence="2" id="KW-0677">Repeat</keyword>
<reference evidence="6" key="1">
    <citation type="journal article" date="2015" name="Nat. Genet.">
        <title>The genome and transcriptome of the zoonotic hookworm Ancylostoma ceylanicum identify infection-specific gene families.</title>
        <authorList>
            <person name="Schwarz E.M."/>
            <person name="Hu Y."/>
            <person name="Antoshechkin I."/>
            <person name="Miller M.M."/>
            <person name="Sternberg P.W."/>
            <person name="Aroian R.V."/>
        </authorList>
    </citation>
    <scope>NUCLEOTIDE SEQUENCE</scope>
    <source>
        <strain evidence="6">HY135</strain>
    </source>
</reference>
<evidence type="ECO:0000256" key="2">
    <source>
        <dbReference type="ARBA" id="ARBA00022737"/>
    </source>
</evidence>
<protein>
    <recommendedName>
        <fullName evidence="4">BTB domain-containing protein</fullName>
    </recommendedName>
</protein>
<evidence type="ECO:0000259" key="4">
    <source>
        <dbReference type="PROSITE" id="PS50097"/>
    </source>
</evidence>
<dbReference type="PROSITE" id="PS50097">
    <property type="entry name" value="BTB"/>
    <property type="match status" value="1"/>
</dbReference>
<keyword evidence="6" id="KW-1185">Reference proteome</keyword>
<dbReference type="Pfam" id="PF07707">
    <property type="entry name" value="BACK"/>
    <property type="match status" value="1"/>
</dbReference>
<accession>A0A016VG08</accession>
<dbReference type="AlphaFoldDB" id="A0A016VG08"/>
<dbReference type="SMART" id="SM00875">
    <property type="entry name" value="BACK"/>
    <property type="match status" value="1"/>
</dbReference>
<comment type="caution">
    <text evidence="5">The sequence shown here is derived from an EMBL/GenBank/DDBJ whole genome shotgun (WGS) entry which is preliminary data.</text>
</comment>
<organism evidence="5 6">
    <name type="scientific">Ancylostoma ceylanicum</name>
    <dbReference type="NCBI Taxonomy" id="53326"/>
    <lineage>
        <taxon>Eukaryota</taxon>
        <taxon>Metazoa</taxon>
        <taxon>Ecdysozoa</taxon>
        <taxon>Nematoda</taxon>
        <taxon>Chromadorea</taxon>
        <taxon>Rhabditida</taxon>
        <taxon>Rhabditina</taxon>
        <taxon>Rhabditomorpha</taxon>
        <taxon>Strongyloidea</taxon>
        <taxon>Ancylostomatidae</taxon>
        <taxon>Ancylostomatinae</taxon>
        <taxon>Ancylostoma</taxon>
    </lineage>
</organism>
<dbReference type="InterPro" id="IPR011333">
    <property type="entry name" value="SKP1/BTB/POZ_sf"/>
</dbReference>
<dbReference type="Proteomes" id="UP000024635">
    <property type="component" value="Unassembled WGS sequence"/>
</dbReference>
<feature type="domain" description="BTB" evidence="4">
    <location>
        <begin position="211"/>
        <end position="279"/>
    </location>
</feature>
<evidence type="ECO:0000313" key="5">
    <source>
        <dbReference type="EMBL" id="EYC25683.1"/>
    </source>
</evidence>
<dbReference type="Gene3D" id="3.30.710.10">
    <property type="entry name" value="Potassium Channel Kv1.1, Chain A"/>
    <property type="match status" value="1"/>
</dbReference>
<feature type="compositionally biased region" description="Basic and acidic residues" evidence="3">
    <location>
        <begin position="50"/>
        <end position="65"/>
    </location>
</feature>
<evidence type="ECO:0000256" key="3">
    <source>
        <dbReference type="SAM" id="MobiDB-lite"/>
    </source>
</evidence>
<dbReference type="InterPro" id="IPR000210">
    <property type="entry name" value="BTB/POZ_dom"/>
</dbReference>
<evidence type="ECO:0000313" key="6">
    <source>
        <dbReference type="Proteomes" id="UP000024635"/>
    </source>
</evidence>
<keyword evidence="1" id="KW-0880">Kelch repeat</keyword>
<sequence>MMSGVDIVHDEELSKEQAGVAAPSVQDSQSNTDEKVATDPKNSTEGCEEAVVHEEGLEKETTKEQVTDQSLQLVSDSGQYQIGWKLTVVDASRLFVDVVCYGTLNCYSQILLKFLRACEHYSEHRRDAIKEIADVTEEQNKTTQGDSQCQEARDEIESPIDFTINPVSTITIPSLPSLEGDGDHFCINHEHFLYNEGFASLDKLRRNGILCDVELSVGDHSSIAAHKVVLASVIPYFEAMFTTEMVELKKRKIIIRSIEYEILELLVNYAYCGRLHLNAKNVVKVMFAANFFQLDNVTEKCGEYLLRRLHPSNVLGIRAYCSALNCSITVEKIDRFIEKYFTLICRSEEFLQVSVDDLVCVLSINGLYVEGEEKVFEAALAWIEHAPDERKVFASRVLACVRLKALSPSFLAVTVGRHPLIRDDTKCRELVDDAKDYHLVPAERSSTPSVDVQPRICHELPCIIFAFGMNNFYLL</sequence>
<dbReference type="InterPro" id="IPR011705">
    <property type="entry name" value="BACK"/>
</dbReference>
<dbReference type="SUPFAM" id="SSF54695">
    <property type="entry name" value="POZ domain"/>
    <property type="match status" value="1"/>
</dbReference>
<dbReference type="Pfam" id="PF00651">
    <property type="entry name" value="BTB"/>
    <property type="match status" value="1"/>
</dbReference>
<gene>
    <name evidence="5" type="primary">Acey_s0011.g1331</name>
    <name evidence="5" type="ORF">Y032_0011g1331</name>
</gene>
<proteinExistence type="predicted"/>
<name>A0A016VG08_9BILA</name>
<dbReference type="PANTHER" id="PTHR24412:SF497">
    <property type="entry name" value="KELCH-LIKE PROTEIN 18"/>
    <property type="match status" value="1"/>
</dbReference>
<dbReference type="PANTHER" id="PTHR24412">
    <property type="entry name" value="KELCH PROTEIN"/>
    <property type="match status" value="1"/>
</dbReference>
<dbReference type="SMART" id="SM00225">
    <property type="entry name" value="BTB"/>
    <property type="match status" value="1"/>
</dbReference>
<feature type="region of interest" description="Disordered" evidence="3">
    <location>
        <begin position="1"/>
        <end position="65"/>
    </location>
</feature>
<dbReference type="FunFam" id="1.25.40.420:FF:000001">
    <property type="entry name" value="Kelch-like family member 12"/>
    <property type="match status" value="1"/>
</dbReference>
<dbReference type="Gene3D" id="1.25.40.420">
    <property type="match status" value="1"/>
</dbReference>
<evidence type="ECO:0000256" key="1">
    <source>
        <dbReference type="ARBA" id="ARBA00022441"/>
    </source>
</evidence>
<dbReference type="OrthoDB" id="45365at2759"/>